<dbReference type="STRING" id="345632.GPICK_10530"/>
<keyword evidence="2" id="KW-0732">Signal</keyword>
<dbReference type="EMBL" id="CP009788">
    <property type="protein sequence ID" value="AJE03728.1"/>
    <property type="molecule type" value="Genomic_DNA"/>
</dbReference>
<feature type="signal peptide" evidence="2">
    <location>
        <begin position="1"/>
        <end position="18"/>
    </location>
</feature>
<evidence type="ECO:0000313" key="4">
    <source>
        <dbReference type="EMBL" id="AJE03728.1"/>
    </source>
</evidence>
<organism evidence="4 5">
    <name type="scientific">Geobacter pickeringii</name>
    <dbReference type="NCBI Taxonomy" id="345632"/>
    <lineage>
        <taxon>Bacteria</taxon>
        <taxon>Pseudomonadati</taxon>
        <taxon>Thermodesulfobacteriota</taxon>
        <taxon>Desulfuromonadia</taxon>
        <taxon>Geobacterales</taxon>
        <taxon>Geobacteraceae</taxon>
        <taxon>Geobacter</taxon>
    </lineage>
</organism>
<evidence type="ECO:0000259" key="3">
    <source>
        <dbReference type="Pfam" id="PF13600"/>
    </source>
</evidence>
<evidence type="ECO:0000256" key="2">
    <source>
        <dbReference type="SAM" id="SignalP"/>
    </source>
</evidence>
<accession>A0A0B5BAH3</accession>
<feature type="domain" description="DUF4140" evidence="3">
    <location>
        <begin position="24"/>
        <end position="111"/>
    </location>
</feature>
<dbReference type="RefSeq" id="WP_039742963.1">
    <property type="nucleotide sequence ID" value="NZ_CP009788.1"/>
</dbReference>
<evidence type="ECO:0000313" key="5">
    <source>
        <dbReference type="Proteomes" id="UP000057609"/>
    </source>
</evidence>
<sequence length="330" mass="35046">MKFLLALLIVLSAAPAHAAGRSITYYLDGARFEEESAATRGYLEIALPAAVVPDSLRIRPLAGSSIARVEIQKARPTPKREKELDALLERKRRLEDRLRALEVREDIFKAAAKSQSSKAPRKTKTNPEPMETIRKGTEFAVAQLEVVYRARRSAEDGIKAVEARLSALRKEGGVGGSVARVWVGGKGRITASYLVAGSGWTPVYDFRLDGSGAMDVTLHALFPRPDKGTTAAVVAAPLAATDKEASRRAIAAPFGEVLKFHVPAVREIGGQSGPEGMAVSFVNGAGAPLPPGEATIFRSGEYLGKAAFKGVQPGATGEVVLCKGFTAALD</sequence>
<gene>
    <name evidence="4" type="ORF">GPICK_10530</name>
</gene>
<dbReference type="OrthoDB" id="5398424at2"/>
<proteinExistence type="predicted"/>
<reference evidence="4 5" key="1">
    <citation type="journal article" date="2015" name="Genome Announc.">
        <title>Complete Genome of Geobacter pickeringii G13T, a Metal-Reducing Isolate from Sedimentary Kaolin Deposits.</title>
        <authorList>
            <person name="Badalamenti J.P."/>
            <person name="Bond D.R."/>
        </authorList>
    </citation>
    <scope>NUCLEOTIDE SEQUENCE [LARGE SCALE GENOMIC DNA]</scope>
    <source>
        <strain evidence="4 5">G13</strain>
    </source>
</reference>
<dbReference type="AlphaFoldDB" id="A0A0B5BAH3"/>
<dbReference type="Proteomes" id="UP000057609">
    <property type="component" value="Chromosome"/>
</dbReference>
<dbReference type="Pfam" id="PF13600">
    <property type="entry name" value="DUF4140"/>
    <property type="match status" value="1"/>
</dbReference>
<feature type="coiled-coil region" evidence="1">
    <location>
        <begin position="84"/>
        <end position="111"/>
    </location>
</feature>
<protein>
    <recommendedName>
        <fullName evidence="3">DUF4140 domain-containing protein</fullName>
    </recommendedName>
</protein>
<keyword evidence="1" id="KW-0175">Coiled coil</keyword>
<dbReference type="KEGG" id="gpi:GPICK_10530"/>
<evidence type="ECO:0000256" key="1">
    <source>
        <dbReference type="SAM" id="Coils"/>
    </source>
</evidence>
<feature type="chain" id="PRO_5002113573" description="DUF4140 domain-containing protein" evidence="2">
    <location>
        <begin position="19"/>
        <end position="330"/>
    </location>
</feature>
<dbReference type="HOGENOM" id="CLU_890703_0_0_7"/>
<dbReference type="InterPro" id="IPR025554">
    <property type="entry name" value="DUF4140"/>
</dbReference>
<name>A0A0B5BAH3_9BACT</name>
<keyword evidence="5" id="KW-1185">Reference proteome</keyword>